<name>A0A0G1JZY8_9BACT</name>
<accession>A0A0G1JZY8</accession>
<organism evidence="1 2">
    <name type="scientific">Candidatus Collierbacteria bacterium GW2011_GWC2_44_18</name>
    <dbReference type="NCBI Taxonomy" id="1618392"/>
    <lineage>
        <taxon>Bacteria</taxon>
        <taxon>Candidatus Collieribacteriota</taxon>
    </lineage>
</organism>
<dbReference type="AlphaFoldDB" id="A0A0G1JZY8"/>
<gene>
    <name evidence="1" type="ORF">UW41_C0006G0030</name>
</gene>
<evidence type="ECO:0000313" key="2">
    <source>
        <dbReference type="Proteomes" id="UP000034172"/>
    </source>
</evidence>
<dbReference type="Proteomes" id="UP000034172">
    <property type="component" value="Unassembled WGS sequence"/>
</dbReference>
<reference evidence="1 2" key="1">
    <citation type="journal article" date="2015" name="Nature">
        <title>rRNA introns, odd ribosomes, and small enigmatic genomes across a large radiation of phyla.</title>
        <authorList>
            <person name="Brown C.T."/>
            <person name="Hug L.A."/>
            <person name="Thomas B.C."/>
            <person name="Sharon I."/>
            <person name="Castelle C.J."/>
            <person name="Singh A."/>
            <person name="Wilkins M.J."/>
            <person name="Williams K.H."/>
            <person name="Banfield J.F."/>
        </authorList>
    </citation>
    <scope>NUCLEOTIDE SEQUENCE [LARGE SCALE GENOMIC DNA]</scope>
</reference>
<proteinExistence type="predicted"/>
<protein>
    <recommendedName>
        <fullName evidence="3">PD(D/E)XK endonuclease domain-containing protein</fullName>
    </recommendedName>
</protein>
<comment type="caution">
    <text evidence="1">The sequence shown here is derived from an EMBL/GenBank/DDBJ whole genome shotgun (WGS) entry which is preliminary data.</text>
</comment>
<dbReference type="STRING" id="1618392.UW41_C0006G0030"/>
<evidence type="ECO:0000313" key="1">
    <source>
        <dbReference type="EMBL" id="KKT49462.1"/>
    </source>
</evidence>
<evidence type="ECO:0008006" key="3">
    <source>
        <dbReference type="Google" id="ProtNLM"/>
    </source>
</evidence>
<dbReference type="EMBL" id="LCIE01000006">
    <property type="protein sequence ID" value="KKT49462.1"/>
    <property type="molecule type" value="Genomic_DNA"/>
</dbReference>
<sequence length="120" mass="14392">MKNIKQKKYRYEVGLYGEYLVSNWFQGSTIARKRSFDIRVPTNGFNLGSQTKLEVKTARPSKQGGWQFDFSTRLQRKANFLTLLCLDEEWKTQRIYWIDNTWAMKKHIWINEGMEAYRLV</sequence>